<sequence>MMGFCVHPDKLPKGELIYRKRPARLRPPRVRRNVGRKTYYDDDGNPYTVDQPNQTKESPDEMQTDDDCNDVKSDTDRAEDAALGTPRSRRPPVSKDASMEDESVKLAEAAAIPLPGDAEDSNDDDNKEQKELEDSSVIQQVEPKRRKRPKRYSKLDEDVNTSGMPDDLKDDPTMYKYWKKRHSLFHRFDEGIMLDRESWFSVTPENVAWHIANKYVYDVVLDAFCGAGGNTIQFAHTSKKVIAIDIDPHKITMAKHNATVYGVADRIEFLVGDFFELAPNLKADMVFLSPPWGGPNYSDNHEYDLETMLEPKPASELMKVARTISSNIAFYLPRNSRPDQILSLAKDVGGTVEIEQSFLDRRFVAITAYFY</sequence>
<evidence type="ECO:0000256" key="22">
    <source>
        <dbReference type="ARBA" id="ARBA00081504"/>
    </source>
</evidence>
<evidence type="ECO:0000256" key="20">
    <source>
        <dbReference type="ARBA" id="ARBA00064494"/>
    </source>
</evidence>
<comment type="catalytic activity">
    <reaction evidence="16">
        <text>a 5'-end (N(2),N(7)-dimethyl 5'-triphosphoguanosine)-ribonucleoside in snRNA + S-adenosyl-L-methionine = a 5'-end (N(2),N(2),N(7)-trimethyl 5'-triphosphoguanosine)-ribonucleoside in snRNA + S-adenosyl-L-homocysteine + H(+)</text>
        <dbReference type="Rhea" id="RHEA:78479"/>
        <dbReference type="Rhea" id="RHEA-COMP:19087"/>
        <dbReference type="Rhea" id="RHEA-COMP:19089"/>
        <dbReference type="ChEBI" id="CHEBI:15378"/>
        <dbReference type="ChEBI" id="CHEBI:57856"/>
        <dbReference type="ChEBI" id="CHEBI:59789"/>
        <dbReference type="ChEBI" id="CHEBI:167623"/>
        <dbReference type="ChEBI" id="CHEBI:172880"/>
    </reaction>
    <physiologicalReaction direction="left-to-right" evidence="16">
        <dbReference type="Rhea" id="RHEA:78480"/>
    </physiologicalReaction>
</comment>
<comment type="similarity">
    <text evidence="13">Belongs to the methyltransferase superfamily. Trimethylguanosine synthase family.</text>
</comment>
<evidence type="ECO:0000256" key="23">
    <source>
        <dbReference type="SAM" id="MobiDB-lite"/>
    </source>
</evidence>
<dbReference type="PANTHER" id="PTHR14741">
    <property type="entry name" value="S-ADENOSYLMETHIONINE-DEPENDENT METHYLTRANSFERASE RELATED"/>
    <property type="match status" value="1"/>
</dbReference>
<evidence type="ECO:0000256" key="5">
    <source>
        <dbReference type="ARBA" id="ARBA00022490"/>
    </source>
</evidence>
<dbReference type="STRING" id="7102.A0A2A4JZ60"/>
<organism evidence="24">
    <name type="scientific">Heliothis virescens</name>
    <name type="common">Tobacco budworm moth</name>
    <dbReference type="NCBI Taxonomy" id="7102"/>
    <lineage>
        <taxon>Eukaryota</taxon>
        <taxon>Metazoa</taxon>
        <taxon>Ecdysozoa</taxon>
        <taxon>Arthropoda</taxon>
        <taxon>Hexapoda</taxon>
        <taxon>Insecta</taxon>
        <taxon>Pterygota</taxon>
        <taxon>Neoptera</taxon>
        <taxon>Endopterygota</taxon>
        <taxon>Lepidoptera</taxon>
        <taxon>Glossata</taxon>
        <taxon>Ditrysia</taxon>
        <taxon>Noctuoidea</taxon>
        <taxon>Noctuidae</taxon>
        <taxon>Heliothinae</taxon>
        <taxon>Heliothis</taxon>
    </lineage>
</organism>
<evidence type="ECO:0000256" key="2">
    <source>
        <dbReference type="ARBA" id="ARBA00004496"/>
    </source>
</evidence>
<keyword evidence="5" id="KW-0963">Cytoplasm</keyword>
<proteinExistence type="inferred from homology"/>
<gene>
    <name evidence="24" type="ORF">B5V51_8920</name>
</gene>
<dbReference type="GO" id="GO:0005737">
    <property type="term" value="C:cytoplasm"/>
    <property type="evidence" value="ECO:0007669"/>
    <property type="project" value="UniProtKB-SubCell"/>
</dbReference>
<dbReference type="PANTHER" id="PTHR14741:SF32">
    <property type="entry name" value="TRIMETHYLGUANOSINE SYNTHASE"/>
    <property type="match status" value="1"/>
</dbReference>
<evidence type="ECO:0000256" key="7">
    <source>
        <dbReference type="ARBA" id="ARBA00022603"/>
    </source>
</evidence>
<comment type="function">
    <text evidence="19">Catalyzes the 2 serial methylation steps for the conversion of the 7-monomethylguanosine (m(7)G) caps of snRNAs and snoRNAs to a 2,2,7-trimethylguanosine (m(2,2,7)G) cap structure. The enzyme is specific for guanine, and N7 methylation must precede N2 methylation. Hypermethylation of the m7G cap of U snRNAs leads to their concentration in nuclear foci, their colocalization with coilin and the formation of canonical Cajal bodies (CBs). Plays a role in transcriptional regulation.</text>
</comment>
<dbReference type="GO" id="GO:0071164">
    <property type="term" value="F:RNA cap trimethylguanosine synthase activity"/>
    <property type="evidence" value="ECO:0007669"/>
    <property type="project" value="TreeGrafter"/>
</dbReference>
<evidence type="ECO:0000256" key="15">
    <source>
        <dbReference type="ARBA" id="ARBA00048740"/>
    </source>
</evidence>
<dbReference type="AlphaFoldDB" id="A0A2A4JZ60"/>
<dbReference type="GO" id="GO:0005730">
    <property type="term" value="C:nucleolus"/>
    <property type="evidence" value="ECO:0007669"/>
    <property type="project" value="UniProtKB-SubCell"/>
</dbReference>
<feature type="region of interest" description="Disordered" evidence="23">
    <location>
        <begin position="18"/>
        <end position="166"/>
    </location>
</feature>
<feature type="compositionally biased region" description="Basic residues" evidence="23">
    <location>
        <begin position="19"/>
        <end position="35"/>
    </location>
</feature>
<keyword evidence="6" id="KW-0597">Phosphoprotein</keyword>
<evidence type="ECO:0000256" key="6">
    <source>
        <dbReference type="ARBA" id="ARBA00022553"/>
    </source>
</evidence>
<dbReference type="SUPFAM" id="SSF53335">
    <property type="entry name" value="S-adenosyl-L-methionine-dependent methyltransferases"/>
    <property type="match status" value="1"/>
</dbReference>
<accession>A0A2A4JZ60</accession>
<dbReference type="CDD" id="cd02440">
    <property type="entry name" value="AdoMet_MTases"/>
    <property type="match status" value="1"/>
</dbReference>
<evidence type="ECO:0000256" key="18">
    <source>
        <dbReference type="ARBA" id="ARBA00049790"/>
    </source>
</evidence>
<evidence type="ECO:0000256" key="12">
    <source>
        <dbReference type="ARBA" id="ARBA00023242"/>
    </source>
</evidence>
<keyword evidence="7" id="KW-0489">Methyltransferase</keyword>
<evidence type="ECO:0000256" key="19">
    <source>
        <dbReference type="ARBA" id="ARBA00057179"/>
    </source>
</evidence>
<keyword evidence="12" id="KW-0539">Nucleus</keyword>
<evidence type="ECO:0000256" key="13">
    <source>
        <dbReference type="ARBA" id="ARBA00025783"/>
    </source>
</evidence>
<keyword evidence="9" id="KW-0949">S-adenosyl-L-methionine</keyword>
<feature type="compositionally biased region" description="Acidic residues" evidence="23">
    <location>
        <begin position="117"/>
        <end position="126"/>
    </location>
</feature>
<protein>
    <recommendedName>
        <fullName evidence="4">Trimethylguanosine synthase</fullName>
    </recommendedName>
    <alternativeName>
        <fullName evidence="18">Cap-specific guanine-N(2) methyltransferase</fullName>
    </alternativeName>
    <alternativeName>
        <fullName evidence="21">Nuclear receptor coactivator 6-interacting protein</fullName>
    </alternativeName>
    <alternativeName>
        <fullName evidence="22">PRIP-interacting protein with methyltransferase motif</fullName>
    </alternativeName>
</protein>
<evidence type="ECO:0000256" key="4">
    <source>
        <dbReference type="ARBA" id="ARBA00018517"/>
    </source>
</evidence>
<comment type="catalytic activity">
    <reaction evidence="14">
        <text>a 5'-end (N(2),N(7)-dimethyl 5'-triphosphoguanosine)-ribonucleoside in snoRNA + S-adenosyl-L-methionine = a 5'-end (N(2),N(2),N(7)-trimethyl 5'-triphosphoguanosine)-ribonucleoside in snoRNA + S-adenosyl-L-homocysteine + H(+)</text>
        <dbReference type="Rhea" id="RHEA:78507"/>
        <dbReference type="Rhea" id="RHEA-COMP:19088"/>
        <dbReference type="Rhea" id="RHEA-COMP:19090"/>
        <dbReference type="ChEBI" id="CHEBI:15378"/>
        <dbReference type="ChEBI" id="CHEBI:57856"/>
        <dbReference type="ChEBI" id="CHEBI:59789"/>
        <dbReference type="ChEBI" id="CHEBI:167623"/>
        <dbReference type="ChEBI" id="CHEBI:172880"/>
    </reaction>
    <physiologicalReaction direction="left-to-right" evidence="14">
        <dbReference type="Rhea" id="RHEA:78508"/>
    </physiologicalReaction>
</comment>
<evidence type="ECO:0000256" key="1">
    <source>
        <dbReference type="ARBA" id="ARBA00004408"/>
    </source>
</evidence>
<comment type="catalytic activity">
    <reaction evidence="17">
        <text>a 5'-end (N(7)-methyl 5'-triphosphoguanosine)-ribonucleoside in snRNA + S-adenosyl-L-methionine = a 5'-end (N(2),N(7)-dimethyl 5'-triphosphoguanosine)-ribonucleoside in snRNA + S-adenosyl-L-homocysteine + H(+)</text>
        <dbReference type="Rhea" id="RHEA:78471"/>
        <dbReference type="Rhea" id="RHEA-COMP:19085"/>
        <dbReference type="Rhea" id="RHEA-COMP:19087"/>
        <dbReference type="ChEBI" id="CHEBI:15378"/>
        <dbReference type="ChEBI" id="CHEBI:57856"/>
        <dbReference type="ChEBI" id="CHEBI:59789"/>
        <dbReference type="ChEBI" id="CHEBI:156461"/>
        <dbReference type="ChEBI" id="CHEBI:172880"/>
    </reaction>
    <physiologicalReaction direction="left-to-right" evidence="17">
        <dbReference type="Rhea" id="RHEA:78472"/>
    </physiologicalReaction>
</comment>
<keyword evidence="11" id="KW-0804">Transcription</keyword>
<keyword evidence="8" id="KW-0808">Transferase</keyword>
<reference evidence="24" key="1">
    <citation type="submission" date="2017-09" db="EMBL/GenBank/DDBJ databases">
        <title>Contemporary evolution of a Lepidopteran species, Heliothis virescens, in response to modern agricultural practices.</title>
        <authorList>
            <person name="Fritz M.L."/>
            <person name="Deyonke A.M."/>
            <person name="Papanicolaou A."/>
            <person name="Micinski S."/>
            <person name="Westbrook J."/>
            <person name="Gould F."/>
        </authorList>
    </citation>
    <scope>NUCLEOTIDE SEQUENCE [LARGE SCALE GENOMIC DNA]</scope>
    <source>
        <strain evidence="24">HvINT-</strain>
        <tissue evidence="24">Whole body</tissue>
    </source>
</reference>
<keyword evidence="10" id="KW-0805">Transcription regulation</keyword>
<evidence type="ECO:0000256" key="10">
    <source>
        <dbReference type="ARBA" id="ARBA00023015"/>
    </source>
</evidence>
<evidence type="ECO:0000256" key="21">
    <source>
        <dbReference type="ARBA" id="ARBA00079339"/>
    </source>
</evidence>
<evidence type="ECO:0000256" key="3">
    <source>
        <dbReference type="ARBA" id="ARBA00004604"/>
    </source>
</evidence>
<dbReference type="Gene3D" id="3.40.50.150">
    <property type="entry name" value="Vaccinia Virus protein VP39"/>
    <property type="match status" value="1"/>
</dbReference>
<evidence type="ECO:0000256" key="16">
    <source>
        <dbReference type="ARBA" id="ARBA00048763"/>
    </source>
</evidence>
<comment type="catalytic activity">
    <reaction evidence="15">
        <text>a 5'-end (N(7)-methyl 5'-triphosphoguanosine)-ribonucleoside in snoRNA + S-adenosyl-L-methionine = a 5'-end (N(2),N(7)-dimethyl 5'-triphosphoguanosine)-ribonucleoside in snoRNA + S-adenosyl-L-homocysteine + H(+)</text>
        <dbReference type="Rhea" id="RHEA:78475"/>
        <dbReference type="Rhea" id="RHEA-COMP:19086"/>
        <dbReference type="Rhea" id="RHEA-COMP:19088"/>
        <dbReference type="ChEBI" id="CHEBI:15378"/>
        <dbReference type="ChEBI" id="CHEBI:57856"/>
        <dbReference type="ChEBI" id="CHEBI:59789"/>
        <dbReference type="ChEBI" id="CHEBI:156461"/>
        <dbReference type="ChEBI" id="CHEBI:172880"/>
    </reaction>
    <physiologicalReaction direction="left-to-right" evidence="15">
        <dbReference type="Rhea" id="RHEA:78476"/>
    </physiologicalReaction>
</comment>
<dbReference type="Pfam" id="PF09445">
    <property type="entry name" value="Methyltransf_15"/>
    <property type="match status" value="1"/>
</dbReference>
<dbReference type="InterPro" id="IPR019012">
    <property type="entry name" value="RNA_cap_Gua-N2-MeTrfase"/>
</dbReference>
<evidence type="ECO:0000256" key="17">
    <source>
        <dbReference type="ARBA" id="ARBA00049075"/>
    </source>
</evidence>
<comment type="caution">
    <text evidence="24">The sequence shown here is derived from an EMBL/GenBank/DDBJ whole genome shotgun (WGS) entry which is preliminary data.</text>
</comment>
<evidence type="ECO:0000256" key="11">
    <source>
        <dbReference type="ARBA" id="ARBA00023163"/>
    </source>
</evidence>
<comment type="subunit">
    <text evidence="20">May form homooligomers. Interacts with CREBBP/CBP, EED/WAIT1, EP300/P300, NCOA6/PRIP, PPARBP/PBP and SMN.</text>
</comment>
<evidence type="ECO:0000256" key="8">
    <source>
        <dbReference type="ARBA" id="ARBA00022679"/>
    </source>
</evidence>
<dbReference type="GO" id="GO:0015030">
    <property type="term" value="C:Cajal body"/>
    <property type="evidence" value="ECO:0007669"/>
    <property type="project" value="UniProtKB-SubCell"/>
</dbReference>
<dbReference type="FunFam" id="3.40.50.150:FF:000066">
    <property type="entry name" value="Trimethylguanosine synthase 1"/>
    <property type="match status" value="1"/>
</dbReference>
<dbReference type="EMBL" id="NWSH01000397">
    <property type="protein sequence ID" value="PCG76700.1"/>
    <property type="molecule type" value="Genomic_DNA"/>
</dbReference>
<evidence type="ECO:0000256" key="14">
    <source>
        <dbReference type="ARBA" id="ARBA00047418"/>
    </source>
</evidence>
<evidence type="ECO:0000256" key="9">
    <source>
        <dbReference type="ARBA" id="ARBA00022691"/>
    </source>
</evidence>
<dbReference type="InterPro" id="IPR029063">
    <property type="entry name" value="SAM-dependent_MTases_sf"/>
</dbReference>
<comment type="subcellular location">
    <subcellularLocation>
        <location evidence="2">Cytoplasm</location>
    </subcellularLocation>
    <subcellularLocation>
        <location evidence="1">Nucleus</location>
        <location evidence="1">Cajal body</location>
    </subcellularLocation>
    <subcellularLocation>
        <location evidence="3">Nucleus</location>
        <location evidence="3">Nucleolus</location>
    </subcellularLocation>
</comment>
<feature type="compositionally biased region" description="Basic and acidic residues" evidence="23">
    <location>
        <begin position="69"/>
        <end position="80"/>
    </location>
</feature>
<evidence type="ECO:0000313" key="24">
    <source>
        <dbReference type="EMBL" id="PCG76700.1"/>
    </source>
</evidence>
<name>A0A2A4JZ60_HELVI</name>